<sequence length="108" mass="12961">MLYLGFAFSYGANVAIQKWRQPIPTNIKINNYGIIYINWDGLEPSDKCHIYKECIENNIKCDIEYINNYIEDDYYNNRNIYCSDYKEPGTGFNIYYLINLFFINFNLF</sequence>
<evidence type="ECO:0000313" key="1">
    <source>
        <dbReference type="EMBL" id="ETO00042.1"/>
    </source>
</evidence>
<proteinExistence type="predicted"/>
<dbReference type="EMBL" id="ASPP01042165">
    <property type="protein sequence ID" value="ETO00042.1"/>
    <property type="molecule type" value="Genomic_DNA"/>
</dbReference>
<comment type="caution">
    <text evidence="1">The sequence shown here is derived from an EMBL/GenBank/DDBJ whole genome shotgun (WGS) entry which is preliminary data.</text>
</comment>
<evidence type="ECO:0000313" key="2">
    <source>
        <dbReference type="Proteomes" id="UP000023152"/>
    </source>
</evidence>
<gene>
    <name evidence="1" type="ORF">RFI_37417</name>
</gene>
<reference evidence="1 2" key="1">
    <citation type="journal article" date="2013" name="Curr. Biol.">
        <title>The Genome of the Foraminiferan Reticulomyxa filosa.</title>
        <authorList>
            <person name="Glockner G."/>
            <person name="Hulsmann N."/>
            <person name="Schleicher M."/>
            <person name="Noegel A.A."/>
            <person name="Eichinger L."/>
            <person name="Gallinger C."/>
            <person name="Pawlowski J."/>
            <person name="Sierra R."/>
            <person name="Euteneuer U."/>
            <person name="Pillet L."/>
            <person name="Moustafa A."/>
            <person name="Platzer M."/>
            <person name="Groth M."/>
            <person name="Szafranski K."/>
            <person name="Schliwa M."/>
        </authorList>
    </citation>
    <scope>NUCLEOTIDE SEQUENCE [LARGE SCALE GENOMIC DNA]</scope>
</reference>
<dbReference type="AlphaFoldDB" id="X6LFX6"/>
<keyword evidence="2" id="KW-1185">Reference proteome</keyword>
<accession>X6LFX6</accession>
<dbReference type="Proteomes" id="UP000023152">
    <property type="component" value="Unassembled WGS sequence"/>
</dbReference>
<protein>
    <submittedName>
        <fullName evidence="1">Uncharacterized protein</fullName>
    </submittedName>
</protein>
<name>X6LFX6_RETFI</name>
<organism evidence="1 2">
    <name type="scientific">Reticulomyxa filosa</name>
    <dbReference type="NCBI Taxonomy" id="46433"/>
    <lineage>
        <taxon>Eukaryota</taxon>
        <taxon>Sar</taxon>
        <taxon>Rhizaria</taxon>
        <taxon>Retaria</taxon>
        <taxon>Foraminifera</taxon>
        <taxon>Monothalamids</taxon>
        <taxon>Reticulomyxidae</taxon>
        <taxon>Reticulomyxa</taxon>
    </lineage>
</organism>